<dbReference type="InterPro" id="IPR002492">
    <property type="entry name" value="Transposase_Tc1-like"/>
</dbReference>
<feature type="region of interest" description="Disordered" evidence="10">
    <location>
        <begin position="1492"/>
        <end position="1517"/>
    </location>
</feature>
<comment type="subcellular location">
    <subcellularLocation>
        <location evidence="1">Cell membrane</location>
        <topology evidence="1">Multi-pass membrane protein</topology>
    </subcellularLocation>
</comment>
<evidence type="ECO:0000256" key="11">
    <source>
        <dbReference type="SAM" id="Phobius"/>
    </source>
</evidence>
<feature type="domain" description="Bicarbonate transporter-like transmembrane" evidence="13">
    <location>
        <begin position="957"/>
        <end position="1328"/>
    </location>
</feature>
<evidence type="ECO:0000259" key="13">
    <source>
        <dbReference type="Pfam" id="PF00955"/>
    </source>
</evidence>
<feature type="region of interest" description="Disordered" evidence="10">
    <location>
        <begin position="192"/>
        <end position="227"/>
    </location>
</feature>
<keyword evidence="6 11" id="KW-1133">Transmembrane helix</keyword>
<dbReference type="Pfam" id="PF07565">
    <property type="entry name" value="Band_3_cyto"/>
    <property type="match status" value="2"/>
</dbReference>
<feature type="transmembrane region" description="Helical" evidence="11">
    <location>
        <begin position="1331"/>
        <end position="1351"/>
    </location>
</feature>
<dbReference type="Pfam" id="PF01498">
    <property type="entry name" value="HTH_Tnp_Tc3_2"/>
    <property type="match status" value="1"/>
</dbReference>
<evidence type="ECO:0000259" key="16">
    <source>
        <dbReference type="Pfam" id="PF25787"/>
    </source>
</evidence>
<feature type="domain" description="Reverse transcriptase" evidence="12">
    <location>
        <begin position="828"/>
        <end position="909"/>
    </location>
</feature>
<organism evidence="17 18">
    <name type="scientific">Hemibagrus guttatus</name>
    <dbReference type="NCBI Taxonomy" id="175788"/>
    <lineage>
        <taxon>Eukaryota</taxon>
        <taxon>Metazoa</taxon>
        <taxon>Chordata</taxon>
        <taxon>Craniata</taxon>
        <taxon>Vertebrata</taxon>
        <taxon>Euteleostomi</taxon>
        <taxon>Actinopterygii</taxon>
        <taxon>Neopterygii</taxon>
        <taxon>Teleostei</taxon>
        <taxon>Ostariophysi</taxon>
        <taxon>Siluriformes</taxon>
        <taxon>Bagridae</taxon>
        <taxon>Hemibagrus</taxon>
    </lineage>
</organism>
<dbReference type="InterPro" id="IPR009057">
    <property type="entry name" value="Homeodomain-like_sf"/>
</dbReference>
<dbReference type="Gene3D" id="1.10.287.570">
    <property type="entry name" value="Helical hairpin bin"/>
    <property type="match status" value="1"/>
</dbReference>
<dbReference type="Gene3D" id="3.40.930.10">
    <property type="entry name" value="Mannitol-specific EII, Chain A"/>
    <property type="match status" value="2"/>
</dbReference>
<feature type="domain" description="Sleeping Beauty transposase HTH" evidence="16">
    <location>
        <begin position="221"/>
        <end position="272"/>
    </location>
</feature>
<feature type="transmembrane region" description="Helical" evidence="11">
    <location>
        <begin position="986"/>
        <end position="1008"/>
    </location>
</feature>
<dbReference type="InterPro" id="IPR003020">
    <property type="entry name" value="HCO3_transpt_euk"/>
</dbReference>
<evidence type="ECO:0000256" key="4">
    <source>
        <dbReference type="ARBA" id="ARBA00022475"/>
    </source>
</evidence>
<dbReference type="Pfam" id="PF00955">
    <property type="entry name" value="HCO3_cotransp"/>
    <property type="match status" value="2"/>
</dbReference>
<keyword evidence="7" id="KW-0406">Ion transport</keyword>
<evidence type="ECO:0000259" key="14">
    <source>
        <dbReference type="Pfam" id="PF01498"/>
    </source>
</evidence>
<feature type="transmembrane region" description="Helical" evidence="11">
    <location>
        <begin position="1020"/>
        <end position="1051"/>
    </location>
</feature>
<feature type="transmembrane region" description="Helical" evidence="11">
    <location>
        <begin position="1445"/>
        <end position="1467"/>
    </location>
</feature>
<dbReference type="InterPro" id="IPR013769">
    <property type="entry name" value="Band3_cytoplasmic_dom"/>
</dbReference>
<keyword evidence="3" id="KW-0813">Transport</keyword>
<proteinExistence type="inferred from homology"/>
<evidence type="ECO:0000256" key="7">
    <source>
        <dbReference type="ARBA" id="ARBA00023065"/>
    </source>
</evidence>
<evidence type="ECO:0000256" key="10">
    <source>
        <dbReference type="SAM" id="MobiDB-lite"/>
    </source>
</evidence>
<dbReference type="GO" id="GO:0051453">
    <property type="term" value="P:regulation of intracellular pH"/>
    <property type="evidence" value="ECO:0007669"/>
    <property type="project" value="TreeGrafter"/>
</dbReference>
<dbReference type="InterPro" id="IPR016152">
    <property type="entry name" value="PTrfase/Anion_transptr"/>
</dbReference>
<keyword evidence="5 11" id="KW-0812">Transmembrane</keyword>
<feature type="transmembrane region" description="Helical" evidence="11">
    <location>
        <begin position="1417"/>
        <end position="1439"/>
    </location>
</feature>
<feature type="compositionally biased region" description="Low complexity" evidence="10">
    <location>
        <begin position="154"/>
        <end position="168"/>
    </location>
</feature>
<feature type="coiled-coil region" evidence="9">
    <location>
        <begin position="657"/>
        <end position="691"/>
    </location>
</feature>
<dbReference type="GO" id="GO:0008509">
    <property type="term" value="F:monoatomic anion transmembrane transporter activity"/>
    <property type="evidence" value="ECO:0007669"/>
    <property type="project" value="InterPro"/>
</dbReference>
<keyword evidence="9" id="KW-0175">Coiled coil</keyword>
<dbReference type="GO" id="GO:0015074">
    <property type="term" value="P:DNA integration"/>
    <property type="evidence" value="ECO:0007669"/>
    <property type="project" value="InterPro"/>
</dbReference>
<dbReference type="FunFam" id="3.40.930.10:FF:000024">
    <property type="entry name" value="Anion exchange protein"/>
    <property type="match status" value="1"/>
</dbReference>
<dbReference type="GO" id="GO:0006313">
    <property type="term" value="P:DNA transposition"/>
    <property type="evidence" value="ECO:0007669"/>
    <property type="project" value="InterPro"/>
</dbReference>
<dbReference type="InterPro" id="IPR057667">
    <property type="entry name" value="HTH_SB"/>
</dbReference>
<dbReference type="PANTHER" id="PTHR11453">
    <property type="entry name" value="ANION EXCHANGE PROTEIN"/>
    <property type="match status" value="1"/>
</dbReference>
<name>A0AAE0UW17_9TELE</name>
<gene>
    <name evidence="17" type="ORF">QTP70_018557</name>
</gene>
<keyword evidence="8 11" id="KW-0472">Membrane</keyword>
<dbReference type="GO" id="GO:0005452">
    <property type="term" value="F:solute:inorganic anion antiporter activity"/>
    <property type="evidence" value="ECO:0007669"/>
    <property type="project" value="InterPro"/>
</dbReference>
<dbReference type="GO" id="GO:0005886">
    <property type="term" value="C:plasma membrane"/>
    <property type="evidence" value="ECO:0007669"/>
    <property type="project" value="UniProtKB-SubCell"/>
</dbReference>
<dbReference type="PANTHER" id="PTHR11453:SF20">
    <property type="entry name" value="ELECTROGENIC SODIUM BICARBONATE COTRANSPORTER 4"/>
    <property type="match status" value="1"/>
</dbReference>
<dbReference type="InterPro" id="IPR000477">
    <property type="entry name" value="RT_dom"/>
</dbReference>
<evidence type="ECO:0000259" key="15">
    <source>
        <dbReference type="Pfam" id="PF07565"/>
    </source>
</evidence>
<dbReference type="GO" id="GO:0003677">
    <property type="term" value="F:DNA binding"/>
    <property type="evidence" value="ECO:0007669"/>
    <property type="project" value="InterPro"/>
</dbReference>
<dbReference type="Proteomes" id="UP001274896">
    <property type="component" value="Unassembled WGS sequence"/>
</dbReference>
<feature type="transmembrane region" description="Helical" evidence="11">
    <location>
        <begin position="1363"/>
        <end position="1389"/>
    </location>
</feature>
<feature type="transmembrane region" description="Helical" evidence="11">
    <location>
        <begin position="1292"/>
        <end position="1311"/>
    </location>
</feature>
<feature type="compositionally biased region" description="Polar residues" evidence="10">
    <location>
        <begin position="192"/>
        <end position="202"/>
    </location>
</feature>
<evidence type="ECO:0000256" key="5">
    <source>
        <dbReference type="ARBA" id="ARBA00022692"/>
    </source>
</evidence>
<dbReference type="GO" id="GO:0008510">
    <property type="term" value="F:sodium:bicarbonate symporter activity"/>
    <property type="evidence" value="ECO:0007669"/>
    <property type="project" value="TreeGrafter"/>
</dbReference>
<feature type="region of interest" description="Disordered" evidence="10">
    <location>
        <begin position="137"/>
        <end position="179"/>
    </location>
</feature>
<evidence type="ECO:0000256" key="2">
    <source>
        <dbReference type="ARBA" id="ARBA00010993"/>
    </source>
</evidence>
<reference evidence="17" key="1">
    <citation type="submission" date="2023-06" db="EMBL/GenBank/DDBJ databases">
        <title>Male Hemibagrus guttatus genome.</title>
        <authorList>
            <person name="Bian C."/>
        </authorList>
    </citation>
    <scope>NUCLEOTIDE SEQUENCE</scope>
    <source>
        <strain evidence="17">Male_cb2023</strain>
        <tissue evidence="17">Muscle</tissue>
    </source>
</reference>
<dbReference type="Pfam" id="PF25787">
    <property type="entry name" value="HTH_SB"/>
    <property type="match status" value="1"/>
</dbReference>
<evidence type="ECO:0008006" key="19">
    <source>
        <dbReference type="Google" id="ProtNLM"/>
    </source>
</evidence>
<feature type="domain" description="Transposase Tc1-like" evidence="14">
    <location>
        <begin position="291"/>
        <end position="360"/>
    </location>
</feature>
<evidence type="ECO:0000313" key="17">
    <source>
        <dbReference type="EMBL" id="KAK3521822.1"/>
    </source>
</evidence>
<evidence type="ECO:0000259" key="12">
    <source>
        <dbReference type="Pfam" id="PF00078"/>
    </source>
</evidence>
<evidence type="ECO:0000313" key="18">
    <source>
        <dbReference type="Proteomes" id="UP001274896"/>
    </source>
</evidence>
<feature type="domain" description="Bicarbonate transporter-like transmembrane" evidence="13">
    <location>
        <begin position="1353"/>
        <end position="1462"/>
    </location>
</feature>
<dbReference type="SUPFAM" id="SSF46689">
    <property type="entry name" value="Homeodomain-like"/>
    <property type="match status" value="1"/>
</dbReference>
<feature type="non-terminal residue" evidence="17">
    <location>
        <position position="1"/>
    </location>
</feature>
<keyword evidence="4" id="KW-1003">Cell membrane</keyword>
<keyword evidence="18" id="KW-1185">Reference proteome</keyword>
<evidence type="ECO:0000256" key="3">
    <source>
        <dbReference type="ARBA" id="ARBA00022448"/>
    </source>
</evidence>
<sequence length="1527" mass="174592">TLCVYVSVSPAAERLRCILGEDDDSTPTLFTEMDTLHHEGGELEWKESARWVKFEEKVEEGGERWSKPHVSTLSLHSLFELRTCLQTGSILLDLEGYSLPQIVDEIVDRHVQDGLIDSELKEKISFILLRKHRHQTKKPIHRSLADIGKPSPASKYRSPSRSHSSMYHSTEDLRGRQSGSLGKLYHVQSRSMNDISITPSSDQYKRHLSTTSNSQTPNSTMAKTKELSKDTRNKIVDLHQAGKTESAIGKQLGVKKSTVGAVIRKWKTYKTTDNLPRSGAPRKISPRGVKMITRTVSKNPRTTWGDVVNDLQRAGTKVTKVTISNTLRCQGLKFCSARRVRLLKPVHVRAHLKFAREHLDDPEEDWENVIWSDETKIELFGKNSTCRVWRRKNAELHPKNTIPTVKHGGGNIMLWGCFSAKGPGRLIRVKERMNGAMYREILSKNLLPSARALKMTHGWVIQHDNDPKHTTRATKEWLRKKHFKLKNKFMKKIPRDAEASNVLIGEVDFLDKPFVAFVRLAQATTLGGLTEVPVPTRFLFVLLGPHGKVKSYTEIGRAIATLMVDDLFSSVAYKARHRDDLIAGLDEFLNEVTVLPPGEWDPKIRIEPPKKVPSAEMRYQDMTWRKVLGVSSGRRKEDKETWWWNEEVQDSIQRKRLAKKKWDMDRTEENRQEYKELQRRVKRQVSKAKQKAYDELYTRLDTREGEKDLYRLARQRDRDGKDVQQVRLIKDRDGRVLTSEKSVQRRWKEYFEELMNEENEREEGVEGVNSVEQKVDKIRKDEVRKALKRMKSGKAVGPDDIPVEVWKCLGEAAVEFLTTLFNRVLENLEKAYDRVPREELWYCMRKSGVAEKYVRVVQDMYERSRTVVRCAVGHTEEFKVEVGLHQGSALSPFLFAMVMDQLSEEVRQESHCDRKSVFSLNELGQANGTAGGGGTADDDEEMPAPHELGEELSFTGRFCGGLWLDIKRKLPWLLSDFYEAFHIQSISAVLFIYLGCITNAITFGGLLGDATDNYQGVMESFLGTALAGTVFCIFGGQPLIILSSTGPILVFEKLLYEFCKTNDIDYMELRLWIGLHSCLQCLVLVASDASYIIKYITRFTEEGFSSLISFIFISDAIKKMVGTFQYYPINTSFKPDFITTYKCECMAPDQGASMVFNSSTLLGPDNFTDYSLYNFTVLDWSQLTKNECLKFGGALVGKSCKYVPDLALMSFVLFFGTYSMTISLKKFKFSRYFPTKLRKLISDFSIFTSIMTFVGLDILMGLETPKLIVPTEFKPTRPDRGWMVMPTGKNPWWMYLASFVPALLVTILIFMDQQITAVIVNRKENKLKCKLESGIFFIYNILYPFFSHVVLEKKGCGYHLDMFWVGILMAVCSFLCLPWYVAATVISIAHIDSLRMESECSAPGEQPQFLGVREQRLTGILVFVLTGVSIFLAPILQYIPMPVLYGVFLYMGVASLSGIQILGLMVVRKMLDLVFSQHDLAWLDDILPEKDKKKKEDEKKKKERKKAKCRDRDSDEECKPDLLNLCT</sequence>
<feature type="transmembrane region" description="Helical" evidence="11">
    <location>
        <begin position="1206"/>
        <end position="1224"/>
    </location>
</feature>
<evidence type="ECO:0000256" key="1">
    <source>
        <dbReference type="ARBA" id="ARBA00004651"/>
    </source>
</evidence>
<comment type="caution">
    <text evidence="17">The sequence shown here is derived from an EMBL/GenBank/DDBJ whole genome shotgun (WGS) entry which is preliminary data.</text>
</comment>
<dbReference type="SUPFAM" id="SSF55804">
    <property type="entry name" value="Phoshotransferase/anion transport protein"/>
    <property type="match status" value="2"/>
</dbReference>
<evidence type="ECO:0000256" key="9">
    <source>
        <dbReference type="SAM" id="Coils"/>
    </source>
</evidence>
<dbReference type="FunFam" id="1.10.287.570:FF:000001">
    <property type="entry name" value="Anion exchange protein"/>
    <property type="match status" value="1"/>
</dbReference>
<evidence type="ECO:0000256" key="8">
    <source>
        <dbReference type="ARBA" id="ARBA00023136"/>
    </source>
</evidence>
<dbReference type="InterPro" id="IPR011531">
    <property type="entry name" value="HCO3_transpt-like_TM_dom"/>
</dbReference>
<evidence type="ECO:0000256" key="6">
    <source>
        <dbReference type="ARBA" id="ARBA00022989"/>
    </source>
</evidence>
<accession>A0AAE0UW17</accession>
<dbReference type="EMBL" id="JAUCMX010000015">
    <property type="protein sequence ID" value="KAK3521822.1"/>
    <property type="molecule type" value="Genomic_DNA"/>
</dbReference>
<feature type="compositionally biased region" description="Low complexity" evidence="10">
    <location>
        <begin position="209"/>
        <end position="220"/>
    </location>
</feature>
<dbReference type="Pfam" id="PF00078">
    <property type="entry name" value="RVT_1"/>
    <property type="match status" value="1"/>
</dbReference>
<feature type="transmembrane region" description="Helical" evidence="11">
    <location>
        <begin position="1244"/>
        <end position="1262"/>
    </location>
</feature>
<feature type="domain" description="Band 3 cytoplasmic" evidence="15">
    <location>
        <begin position="476"/>
        <end position="602"/>
    </location>
</feature>
<protein>
    <recommendedName>
        <fullName evidence="19">Anion exchange protein</fullName>
    </recommendedName>
</protein>
<comment type="similarity">
    <text evidence="2">Belongs to the anion exchanger (TC 2.A.31) family.</text>
</comment>
<feature type="domain" description="Band 3 cytoplasmic" evidence="15">
    <location>
        <begin position="28"/>
        <end position="200"/>
    </location>
</feature>